<proteinExistence type="predicted"/>
<reference evidence="1" key="1">
    <citation type="submission" date="2019-10" db="EMBL/GenBank/DDBJ databases">
        <title>Conservation and host-specific expression of non-tandemly repeated heterogenous ribosome RNA gene in arbuscular mycorrhizal fungi.</title>
        <authorList>
            <person name="Maeda T."/>
            <person name="Kobayashi Y."/>
            <person name="Nakagawa T."/>
            <person name="Ezawa T."/>
            <person name="Yamaguchi K."/>
            <person name="Bino T."/>
            <person name="Nishimoto Y."/>
            <person name="Shigenobu S."/>
            <person name="Kawaguchi M."/>
        </authorList>
    </citation>
    <scope>NUCLEOTIDE SEQUENCE</scope>
    <source>
        <strain evidence="1">HR1</strain>
    </source>
</reference>
<dbReference type="Gene3D" id="3.30.420.10">
    <property type="entry name" value="Ribonuclease H-like superfamily/Ribonuclease H"/>
    <property type="match status" value="1"/>
</dbReference>
<sequence length="123" mass="14807">MLTAVHKQKRIRWAQKHLNDNWNQTLFSDETAFQLFQNTVQCWYKGVRPIRSMPKDRQKFLHGADFVKKAKQVNEMLRNNWRFQQDNDAKHTSRYAKEFLKNSVPEFIDWPSNSPDLNLIENL</sequence>
<organism evidence="1 2">
    <name type="scientific">Rhizophagus clarus</name>
    <dbReference type="NCBI Taxonomy" id="94130"/>
    <lineage>
        <taxon>Eukaryota</taxon>
        <taxon>Fungi</taxon>
        <taxon>Fungi incertae sedis</taxon>
        <taxon>Mucoromycota</taxon>
        <taxon>Glomeromycotina</taxon>
        <taxon>Glomeromycetes</taxon>
        <taxon>Glomerales</taxon>
        <taxon>Glomeraceae</taxon>
        <taxon>Rhizophagus</taxon>
    </lineage>
</organism>
<comment type="caution">
    <text evidence="1">The sequence shown here is derived from an EMBL/GenBank/DDBJ whole genome shotgun (WGS) entry which is preliminary data.</text>
</comment>
<protein>
    <submittedName>
        <fullName evidence="1">Transposable element Tcb1 transposase isoform X2</fullName>
    </submittedName>
</protein>
<gene>
    <name evidence="1" type="ORF">RCL2_002808400</name>
</gene>
<dbReference type="OrthoDB" id="5410741at2759"/>
<evidence type="ECO:0000313" key="2">
    <source>
        <dbReference type="Proteomes" id="UP000615446"/>
    </source>
</evidence>
<dbReference type="EMBL" id="BLAL01000300">
    <property type="protein sequence ID" value="GET01688.1"/>
    <property type="molecule type" value="Genomic_DNA"/>
</dbReference>
<evidence type="ECO:0000313" key="1">
    <source>
        <dbReference type="EMBL" id="GET01688.1"/>
    </source>
</evidence>
<accession>A0A8H3MAB9</accession>
<dbReference type="GO" id="GO:0003676">
    <property type="term" value="F:nucleic acid binding"/>
    <property type="evidence" value="ECO:0007669"/>
    <property type="project" value="InterPro"/>
</dbReference>
<dbReference type="AlphaFoldDB" id="A0A8H3MAB9"/>
<dbReference type="Proteomes" id="UP000615446">
    <property type="component" value="Unassembled WGS sequence"/>
</dbReference>
<dbReference type="InterPro" id="IPR036397">
    <property type="entry name" value="RNaseH_sf"/>
</dbReference>
<name>A0A8H3MAB9_9GLOM</name>